<evidence type="ECO:0000256" key="3">
    <source>
        <dbReference type="ARBA" id="ARBA00022692"/>
    </source>
</evidence>
<gene>
    <name evidence="9" type="ORF">cubi_03732</name>
</gene>
<dbReference type="AlphaFoldDB" id="A0A1J4MQS9"/>
<evidence type="ECO:0000313" key="9">
    <source>
        <dbReference type="EMBL" id="OII75253.1"/>
    </source>
</evidence>
<dbReference type="GO" id="GO:0019706">
    <property type="term" value="F:protein-cysteine S-palmitoyltransferase activity"/>
    <property type="evidence" value="ECO:0007669"/>
    <property type="project" value="UniProtKB-EC"/>
</dbReference>
<dbReference type="InterPro" id="IPR039859">
    <property type="entry name" value="PFA4/ZDH16/20/ERF2-like"/>
</dbReference>
<evidence type="ECO:0000256" key="4">
    <source>
        <dbReference type="ARBA" id="ARBA00022989"/>
    </source>
</evidence>
<protein>
    <recommendedName>
        <fullName evidence="7">Palmitoyltransferase</fullName>
        <ecNumber evidence="7">2.3.1.225</ecNumber>
    </recommendedName>
</protein>
<evidence type="ECO:0000256" key="2">
    <source>
        <dbReference type="ARBA" id="ARBA00022679"/>
    </source>
</evidence>
<dbReference type="VEuPathDB" id="CryptoDB:cubi_03732"/>
<dbReference type="InterPro" id="IPR001594">
    <property type="entry name" value="Palmitoyltrfase_DHHC"/>
</dbReference>
<keyword evidence="2 7" id="KW-0808">Transferase</keyword>
<feature type="transmembrane region" description="Helical" evidence="7">
    <location>
        <begin position="136"/>
        <end position="153"/>
    </location>
</feature>
<comment type="catalytic activity">
    <reaction evidence="7">
        <text>L-cysteinyl-[protein] + hexadecanoyl-CoA = S-hexadecanoyl-L-cysteinyl-[protein] + CoA</text>
        <dbReference type="Rhea" id="RHEA:36683"/>
        <dbReference type="Rhea" id="RHEA-COMP:10131"/>
        <dbReference type="Rhea" id="RHEA-COMP:11032"/>
        <dbReference type="ChEBI" id="CHEBI:29950"/>
        <dbReference type="ChEBI" id="CHEBI:57287"/>
        <dbReference type="ChEBI" id="CHEBI:57379"/>
        <dbReference type="ChEBI" id="CHEBI:74151"/>
        <dbReference type="EC" id="2.3.1.225"/>
    </reaction>
</comment>
<keyword evidence="5 7" id="KW-0472">Membrane</keyword>
<organism evidence="9 10">
    <name type="scientific">Cryptosporidium ubiquitum</name>
    <dbReference type="NCBI Taxonomy" id="857276"/>
    <lineage>
        <taxon>Eukaryota</taxon>
        <taxon>Sar</taxon>
        <taxon>Alveolata</taxon>
        <taxon>Apicomplexa</taxon>
        <taxon>Conoidasida</taxon>
        <taxon>Coccidia</taxon>
        <taxon>Eucoccidiorida</taxon>
        <taxon>Eimeriorina</taxon>
        <taxon>Cryptosporidiidae</taxon>
        <taxon>Cryptosporidium</taxon>
    </lineage>
</organism>
<dbReference type="EC" id="2.3.1.225" evidence="7"/>
<comment type="domain">
    <text evidence="7">The DHHC domain is required for palmitoyltransferase activity.</text>
</comment>
<dbReference type="PROSITE" id="PS50216">
    <property type="entry name" value="DHHC"/>
    <property type="match status" value="1"/>
</dbReference>
<proteinExistence type="inferred from homology"/>
<evidence type="ECO:0000256" key="7">
    <source>
        <dbReference type="RuleBase" id="RU079119"/>
    </source>
</evidence>
<name>A0A1J4MQS9_9CRYT</name>
<keyword evidence="3 7" id="KW-0812">Transmembrane</keyword>
<comment type="similarity">
    <text evidence="7">Belongs to the DHHC palmitoyltransferase family.</text>
</comment>
<dbReference type="GO" id="GO:0016020">
    <property type="term" value="C:membrane"/>
    <property type="evidence" value="ECO:0007669"/>
    <property type="project" value="UniProtKB-SubCell"/>
</dbReference>
<keyword evidence="6 7" id="KW-0012">Acyltransferase</keyword>
<evidence type="ECO:0000256" key="5">
    <source>
        <dbReference type="ARBA" id="ARBA00023136"/>
    </source>
</evidence>
<evidence type="ECO:0000256" key="6">
    <source>
        <dbReference type="ARBA" id="ARBA00023315"/>
    </source>
</evidence>
<dbReference type="PANTHER" id="PTHR12246">
    <property type="entry name" value="PALMITOYLTRANSFERASE ZDHHC16"/>
    <property type="match status" value="1"/>
</dbReference>
<accession>A0A1J4MQS9</accession>
<feature type="domain" description="Palmitoyltransferase DHHC" evidence="8">
    <location>
        <begin position="90"/>
        <end position="213"/>
    </location>
</feature>
<keyword evidence="10" id="KW-1185">Reference proteome</keyword>
<dbReference type="EMBL" id="LRBP01000003">
    <property type="protein sequence ID" value="OII75253.1"/>
    <property type="molecule type" value="Genomic_DNA"/>
</dbReference>
<dbReference type="OrthoDB" id="331948at2759"/>
<dbReference type="Pfam" id="PF01529">
    <property type="entry name" value="DHHC"/>
    <property type="match status" value="1"/>
</dbReference>
<evidence type="ECO:0000313" key="10">
    <source>
        <dbReference type="Proteomes" id="UP000186176"/>
    </source>
</evidence>
<evidence type="ECO:0000259" key="8">
    <source>
        <dbReference type="Pfam" id="PF01529"/>
    </source>
</evidence>
<sequence>MEEKISITKYLPFIFHLLPLLQIGISKAFRVESKFQEGIRDFIIIHSLFILYKISLFKSFFTDAGRVPVTEEWRNTPDPKLIFERKDDGRLRFCKYELVYKPDRAHYCRQLNRNVLRMDHYCPWFGNCIGYFNYKFFFLALLYGCASLIYMMLSQINTLSNIWNDTNVTFGHLYLISLGICFSAVLIIIVVPFFLFHAYITSRNETTIEFCEKRSKEKVSIKLSSIKIQPLPTFYSTYFQGFTYDQGIYKNIQSVFGENPLLWLVPVGLPPSDGLFFPVKKIDKEV</sequence>
<comment type="subcellular location">
    <subcellularLocation>
        <location evidence="1">Membrane</location>
        <topology evidence="1">Multi-pass membrane protein</topology>
    </subcellularLocation>
</comment>
<comment type="caution">
    <text evidence="9">The sequence shown here is derived from an EMBL/GenBank/DDBJ whole genome shotgun (WGS) entry which is preliminary data.</text>
</comment>
<dbReference type="GeneID" id="39980525"/>
<dbReference type="RefSeq" id="XP_028876265.1">
    <property type="nucleotide sequence ID" value="XM_029020746.1"/>
</dbReference>
<keyword evidence="4 7" id="KW-1133">Transmembrane helix</keyword>
<feature type="transmembrane region" description="Helical" evidence="7">
    <location>
        <begin position="173"/>
        <end position="196"/>
    </location>
</feature>
<evidence type="ECO:0000256" key="1">
    <source>
        <dbReference type="ARBA" id="ARBA00004141"/>
    </source>
</evidence>
<reference evidence="9 10" key="1">
    <citation type="submission" date="2016-10" db="EMBL/GenBank/DDBJ databases">
        <title>Reductive evolution of mitochondrial metabolism and differential evolution of invasion-related proteins in Cryptosporidium.</title>
        <authorList>
            <person name="Liu S."/>
            <person name="Roellig D.M."/>
            <person name="Guo Y."/>
            <person name="Li N."/>
            <person name="Frace M.A."/>
            <person name="Tang K."/>
            <person name="Zhang L."/>
            <person name="Feng Y."/>
            <person name="Xiao L."/>
        </authorList>
    </citation>
    <scope>NUCLEOTIDE SEQUENCE [LARGE SCALE GENOMIC DNA]</scope>
    <source>
        <strain evidence="9">39726</strain>
    </source>
</reference>
<dbReference type="Proteomes" id="UP000186176">
    <property type="component" value="Unassembled WGS sequence"/>
</dbReference>